<keyword evidence="2" id="KW-1185">Reference proteome</keyword>
<dbReference type="GeneID" id="117151088"/>
<keyword evidence="3" id="KW-0472">Membrane</keyword>
<feature type="compositionally biased region" description="Low complexity" evidence="1">
    <location>
        <begin position="333"/>
        <end position="345"/>
    </location>
</feature>
<feature type="compositionally biased region" description="Gly residues" evidence="1">
    <location>
        <begin position="305"/>
        <end position="314"/>
    </location>
</feature>
<feature type="compositionally biased region" description="Polar residues" evidence="1">
    <location>
        <begin position="135"/>
        <end position="151"/>
    </location>
</feature>
<gene>
    <name evidence="3" type="primary">LOC117151088</name>
</gene>
<feature type="compositionally biased region" description="Low complexity" evidence="1">
    <location>
        <begin position="92"/>
        <end position="107"/>
    </location>
</feature>
<sequence>MDYRQMKNDAYGIGQRRGMGSSSGVAGGGGGGGGGGMYSSNYGGGGSGANFGGGGNTSGGGGYGGASGGGGYGVNRNSSPDGGNFSRGGGNYNNNSNSGGNNSYPRSGDGDRSGFNPSSNQRFGDNFQDKFRGGPSSNFGQVNRGASNPSSVARLLEVENRMDRNTDVNYRGPQPQGSGDRFFNDEPRNQGSFGNFGPNDGVPFGGNNAPSFGGNNGPAYGGNSGLSFAGSDVPFGGNTGPSFGGNNQRNFNNDNFPNRGTNFDDQRSGFNDSYGRGGNHGSFGQNSGNFGDNNRDIGNFNNRGPAGGGSGGPGFNPNSGGNFGNNNSGGGFSNNFGQNSGNFGDNNRDIGNFNNRGPAVGGSVGPGFNPNSGGNFGNNNSGGGFSNNISRTFQDSRKNWNKSQSSSFPNSGYQSNSGGGGGGGGRGGGGGGGAGGGGGVGSGGSGWEASQRAFNSKRNQLQKMNLNNGGSVRKPAPQPAAKAVQNLRNNPQKAEIVKSAGSPTLTNNKPANLRPGNAAGVQKKLPVAAPNQYKVNNLTPNSSAVAVTNKKPPVAAPAVRTRPQANRTGPQGLRTGPQGLRTGPQGLRTGPQGLRSGPQGLRAGPQLQKSGPLAPRTGQQAVKGGPQGGKPAGVPNRPPNAPGLPVPISQKRVAPPPPLETEAASKSVKKWRRVARKRGFLIGGFKIPYLNDQPKKLPQPEADSYALTFFEQTFNYSTNQDATEEDFVEAAVVLNEDSEDESVADDAKSARKIAKRNRKRIRSDWAPLNESKKYNDWGNWWKDYKNVGEEIDQQLLECGNLNLEHCFLPNLPKLTTEQVVCAIIKSAHFGLEKNADVPYDTMKTIFTLMNRTFLDNLTELNMVEIQDIIRGIPNDLWVYKLRSMVFLWAKYKAITNSKSTAEDDVKDQQAIAREWKSPCFHWLAKQAFDELVAISETEWKDHRTVFPSIE</sequence>
<feature type="compositionally biased region" description="Polar residues" evidence="1">
    <location>
        <begin position="452"/>
        <end position="470"/>
    </location>
</feature>
<feature type="compositionally biased region" description="Basic and acidic residues" evidence="1">
    <location>
        <begin position="156"/>
        <end position="166"/>
    </location>
</feature>
<feature type="compositionally biased region" description="Pro residues" evidence="1">
    <location>
        <begin position="636"/>
        <end position="645"/>
    </location>
</feature>
<reference evidence="3" key="1">
    <citation type="submission" date="2025-08" db="UniProtKB">
        <authorList>
            <consortium name="RefSeq"/>
        </authorList>
    </citation>
    <scope>IDENTIFICATION</scope>
    <source>
        <strain evidence="3">Mau12</strain>
        <tissue evidence="3">Whole Body</tissue>
    </source>
</reference>
<dbReference type="Proteomes" id="UP000515162">
    <property type="component" value="Chromosome 2L"/>
</dbReference>
<feature type="compositionally biased region" description="Gly residues" evidence="1">
    <location>
        <begin position="321"/>
        <end position="332"/>
    </location>
</feature>
<keyword evidence="3" id="KW-0812">Transmembrane</keyword>
<organism evidence="2 3">
    <name type="scientific">Drosophila mauritiana</name>
    <name type="common">Fruit fly</name>
    <dbReference type="NCBI Taxonomy" id="7226"/>
    <lineage>
        <taxon>Eukaryota</taxon>
        <taxon>Metazoa</taxon>
        <taxon>Ecdysozoa</taxon>
        <taxon>Arthropoda</taxon>
        <taxon>Hexapoda</taxon>
        <taxon>Insecta</taxon>
        <taxon>Pterygota</taxon>
        <taxon>Neoptera</taxon>
        <taxon>Endopterygota</taxon>
        <taxon>Diptera</taxon>
        <taxon>Brachycera</taxon>
        <taxon>Muscomorpha</taxon>
        <taxon>Ephydroidea</taxon>
        <taxon>Drosophilidae</taxon>
        <taxon>Drosophila</taxon>
        <taxon>Sophophora</taxon>
    </lineage>
</organism>
<feature type="compositionally biased region" description="Low complexity" evidence="1">
    <location>
        <begin position="544"/>
        <end position="563"/>
    </location>
</feature>
<accession>A0A6P8L842</accession>
<feature type="compositionally biased region" description="Polar residues" evidence="1">
    <location>
        <begin position="501"/>
        <end position="510"/>
    </location>
</feature>
<proteinExistence type="predicted"/>
<feature type="compositionally biased region" description="Polar residues" evidence="1">
    <location>
        <begin position="282"/>
        <end position="292"/>
    </location>
</feature>
<dbReference type="RefSeq" id="XP_033174227.1">
    <property type="nucleotide sequence ID" value="XM_033318336.1"/>
</dbReference>
<feature type="compositionally biased region" description="Gly residues" evidence="1">
    <location>
        <begin position="417"/>
        <end position="446"/>
    </location>
</feature>
<feature type="compositionally biased region" description="Gly residues" evidence="1">
    <location>
        <begin position="374"/>
        <end position="385"/>
    </location>
</feature>
<evidence type="ECO:0000313" key="3">
    <source>
        <dbReference type="RefSeq" id="XP_033174227.1"/>
    </source>
</evidence>
<evidence type="ECO:0000256" key="1">
    <source>
        <dbReference type="SAM" id="MobiDB-lite"/>
    </source>
</evidence>
<feature type="compositionally biased region" description="Gly residues" evidence="1">
    <location>
        <begin position="25"/>
        <end position="73"/>
    </location>
</feature>
<name>A0A6P8L842_DROMA</name>
<feature type="region of interest" description="Disordered" evidence="1">
    <location>
        <begin position="1"/>
        <end position="210"/>
    </location>
</feature>
<evidence type="ECO:0000313" key="2">
    <source>
        <dbReference type="Proteomes" id="UP000515162"/>
    </source>
</evidence>
<feature type="compositionally biased region" description="Polar residues" evidence="1">
    <location>
        <begin position="533"/>
        <end position="543"/>
    </location>
</feature>
<feature type="region of interest" description="Disordered" evidence="1">
    <location>
        <begin position="257"/>
        <end position="670"/>
    </location>
</feature>
<feature type="compositionally biased region" description="Polar residues" evidence="1">
    <location>
        <begin position="401"/>
        <end position="410"/>
    </location>
</feature>
<protein>
    <submittedName>
        <fullName evidence="3">Uncharacterized transmembrane protein DDB_G0289901 isoform X1</fullName>
    </submittedName>
</protein>
<dbReference type="AlphaFoldDB" id="A0A6P8L842"/>